<evidence type="ECO:0000313" key="3">
    <source>
        <dbReference type="Proteomes" id="UP000018721"/>
    </source>
</evidence>
<organism evidence="2 3">
    <name type="scientific">Phytophthora nicotianae P1569</name>
    <dbReference type="NCBI Taxonomy" id="1317065"/>
    <lineage>
        <taxon>Eukaryota</taxon>
        <taxon>Sar</taxon>
        <taxon>Stramenopiles</taxon>
        <taxon>Oomycota</taxon>
        <taxon>Peronosporomycetes</taxon>
        <taxon>Peronosporales</taxon>
        <taxon>Peronosporaceae</taxon>
        <taxon>Phytophthora</taxon>
    </lineage>
</organism>
<gene>
    <name evidence="2" type="ORF">F443_12990</name>
</gene>
<evidence type="ECO:0000313" key="2">
    <source>
        <dbReference type="EMBL" id="ETI41796.1"/>
    </source>
</evidence>
<reference evidence="2 3" key="1">
    <citation type="submission" date="2013-11" db="EMBL/GenBank/DDBJ databases">
        <title>The Genome Sequence of Phytophthora parasitica P1569.</title>
        <authorList>
            <consortium name="The Broad Institute Genomics Platform"/>
            <person name="Russ C."/>
            <person name="Tyler B."/>
            <person name="Panabieres F."/>
            <person name="Shan W."/>
            <person name="Tripathy S."/>
            <person name="Grunwald N."/>
            <person name="Machado M."/>
            <person name="Johnson C.S."/>
            <person name="Arredondo F."/>
            <person name="Hong C."/>
            <person name="Coffey M."/>
            <person name="Young S.K."/>
            <person name="Zeng Q."/>
            <person name="Gargeya S."/>
            <person name="Fitzgerald M."/>
            <person name="Abouelleil A."/>
            <person name="Alvarado L."/>
            <person name="Chapman S.B."/>
            <person name="Gainer-Dewar J."/>
            <person name="Goldberg J."/>
            <person name="Griggs A."/>
            <person name="Gujja S."/>
            <person name="Hansen M."/>
            <person name="Howarth C."/>
            <person name="Imamovic A."/>
            <person name="Ireland A."/>
            <person name="Larimer J."/>
            <person name="McCowan C."/>
            <person name="Murphy C."/>
            <person name="Pearson M."/>
            <person name="Poon T.W."/>
            <person name="Priest M."/>
            <person name="Roberts A."/>
            <person name="Saif S."/>
            <person name="Shea T."/>
            <person name="Sykes S."/>
            <person name="Wortman J."/>
            <person name="Nusbaum C."/>
            <person name="Birren B."/>
        </authorList>
    </citation>
    <scope>NUCLEOTIDE SEQUENCE [LARGE SCALE GENOMIC DNA]</scope>
    <source>
        <strain evidence="2 3">P1569</strain>
    </source>
</reference>
<dbReference type="AlphaFoldDB" id="V9ESG0"/>
<evidence type="ECO:0000256" key="1">
    <source>
        <dbReference type="SAM" id="MobiDB-lite"/>
    </source>
</evidence>
<sequence length="142" mass="16026">IDRERSALTFATINGRCDDTGHQKVDAALAFRVGYTTKPLGGEQWICLKPPNIPRCCYLIFEFPRVLKQLLRLSPRKPSLMFANHLVTIAPHASVVISPSHRDTKTRSSLTSFQDTKKRRGKSEYASNKKDKPEQRSPSQSS</sequence>
<proteinExistence type="predicted"/>
<feature type="non-terminal residue" evidence="2">
    <location>
        <position position="1"/>
    </location>
</feature>
<protein>
    <submittedName>
        <fullName evidence="2">Uncharacterized protein</fullName>
    </submittedName>
</protein>
<keyword evidence="3" id="KW-1185">Reference proteome</keyword>
<accession>V9ESG0</accession>
<dbReference type="Proteomes" id="UP000018721">
    <property type="component" value="Unassembled WGS sequence"/>
</dbReference>
<dbReference type="HOGENOM" id="CLU_1820876_0_0_1"/>
<comment type="caution">
    <text evidence="2">The sequence shown here is derived from an EMBL/GenBank/DDBJ whole genome shotgun (WGS) entry which is preliminary data.</text>
</comment>
<dbReference type="EMBL" id="ANIZ01002209">
    <property type="protein sequence ID" value="ETI41796.1"/>
    <property type="molecule type" value="Genomic_DNA"/>
</dbReference>
<feature type="region of interest" description="Disordered" evidence="1">
    <location>
        <begin position="97"/>
        <end position="142"/>
    </location>
</feature>
<name>V9ESG0_PHYNI</name>